<dbReference type="EMBL" id="MQUA01000013">
    <property type="protein sequence ID" value="PQB06344.1"/>
    <property type="molecule type" value="Genomic_DNA"/>
</dbReference>
<sequence length="241" mass="25723">MKTTTTKILTFLFIAALLSSCNVNMLNRVNGNKNVVTEDRTTKEAFTKVKVSAGLDLYISQGSKNKVTVEADENLQEIIITEVINGELKIYAEKNIWRAKARKIHVIINNLENLIATSGADVYAKETLKVTALKISATSGADIKISVDADFVETNATSGSDIEISGISNNYFSNATSGASIDAYELKSKNVTAKVTSGAEINVFAIESIDAKATSGGDIDFKGNPKKIDKKSSSGGSISAQ</sequence>
<comment type="caution">
    <text evidence="4">The sequence shown here is derived from an EMBL/GenBank/DDBJ whole genome shotgun (WGS) entry which is preliminary data.</text>
</comment>
<feature type="compositionally biased region" description="Basic and acidic residues" evidence="1">
    <location>
        <begin position="219"/>
        <end position="232"/>
    </location>
</feature>
<feature type="signal peptide" evidence="2">
    <location>
        <begin position="1"/>
        <end position="25"/>
    </location>
</feature>
<feature type="domain" description="Putative auto-transporter adhesin head GIN" evidence="3">
    <location>
        <begin position="45"/>
        <end position="225"/>
    </location>
</feature>
<dbReference type="InterPro" id="IPR021255">
    <property type="entry name" value="DUF2807"/>
</dbReference>
<accession>A0A2S7KUL7</accession>
<proteinExistence type="predicted"/>
<evidence type="ECO:0000259" key="3">
    <source>
        <dbReference type="Pfam" id="PF10988"/>
    </source>
</evidence>
<evidence type="ECO:0000313" key="4">
    <source>
        <dbReference type="EMBL" id="PQB06344.1"/>
    </source>
</evidence>
<reference evidence="4 5" key="1">
    <citation type="submission" date="2016-11" db="EMBL/GenBank/DDBJ databases">
        <title>Trade-off between light-utilization and light-protection in marine flavobacteria.</title>
        <authorList>
            <person name="Kumagai Y."/>
        </authorList>
    </citation>
    <scope>NUCLEOTIDE SEQUENCE [LARGE SCALE GENOMIC DNA]</scope>
    <source>
        <strain evidence="4 5">ATCC 700397</strain>
    </source>
</reference>
<dbReference type="PROSITE" id="PS51257">
    <property type="entry name" value="PROKAR_LIPOPROTEIN"/>
    <property type="match status" value="1"/>
</dbReference>
<gene>
    <name evidence="4" type="ORF">BST83_03490</name>
</gene>
<dbReference type="Pfam" id="PF10988">
    <property type="entry name" value="DUF2807"/>
    <property type="match status" value="1"/>
</dbReference>
<feature type="chain" id="PRO_5015615029" evidence="2">
    <location>
        <begin position="26"/>
        <end position="241"/>
    </location>
</feature>
<evidence type="ECO:0000256" key="1">
    <source>
        <dbReference type="SAM" id="MobiDB-lite"/>
    </source>
</evidence>
<keyword evidence="5" id="KW-1185">Reference proteome</keyword>
<protein>
    <submittedName>
        <fullName evidence="4">DUF2807 domain-containing protein</fullName>
    </submittedName>
</protein>
<keyword evidence="2" id="KW-0732">Signal</keyword>
<feature type="region of interest" description="Disordered" evidence="1">
    <location>
        <begin position="215"/>
        <end position="241"/>
    </location>
</feature>
<dbReference type="RefSeq" id="WP_170062724.1">
    <property type="nucleotide sequence ID" value="NZ_MQUA01000013.1"/>
</dbReference>
<evidence type="ECO:0000256" key="2">
    <source>
        <dbReference type="SAM" id="SignalP"/>
    </source>
</evidence>
<organism evidence="4 5">
    <name type="scientific">Polaribacter filamentus</name>
    <dbReference type="NCBI Taxonomy" id="53483"/>
    <lineage>
        <taxon>Bacteria</taxon>
        <taxon>Pseudomonadati</taxon>
        <taxon>Bacteroidota</taxon>
        <taxon>Flavobacteriia</taxon>
        <taxon>Flavobacteriales</taxon>
        <taxon>Flavobacteriaceae</taxon>
    </lineage>
</organism>
<dbReference type="AlphaFoldDB" id="A0A2S7KUL7"/>
<name>A0A2S7KUL7_9FLAO</name>
<dbReference type="Proteomes" id="UP000239522">
    <property type="component" value="Unassembled WGS sequence"/>
</dbReference>
<evidence type="ECO:0000313" key="5">
    <source>
        <dbReference type="Proteomes" id="UP000239522"/>
    </source>
</evidence>
<dbReference type="Gene3D" id="2.160.20.120">
    <property type="match status" value="1"/>
</dbReference>